<name>A0A833JRU3_MARNT</name>
<protein>
    <recommendedName>
        <fullName evidence="3">DUF551 domain-containing protein</fullName>
    </recommendedName>
</protein>
<gene>
    <name evidence="1" type="ORF">F6453_2368</name>
</gene>
<organism evidence="1 2">
    <name type="scientific">Marinobacter nauticus</name>
    <name type="common">Marinobacter hydrocarbonoclasticus</name>
    <name type="synonym">Marinobacter aquaeolei</name>
    <dbReference type="NCBI Taxonomy" id="2743"/>
    <lineage>
        <taxon>Bacteria</taxon>
        <taxon>Pseudomonadati</taxon>
        <taxon>Pseudomonadota</taxon>
        <taxon>Gammaproteobacteria</taxon>
        <taxon>Pseudomonadales</taxon>
        <taxon>Marinobacteraceae</taxon>
        <taxon>Marinobacter</taxon>
    </lineage>
</organism>
<dbReference type="EMBL" id="WBMP01000009">
    <property type="protein sequence ID" value="KAE8545396.1"/>
    <property type="molecule type" value="Genomic_DNA"/>
</dbReference>
<evidence type="ECO:0000313" key="1">
    <source>
        <dbReference type="EMBL" id="KAE8545396.1"/>
    </source>
</evidence>
<evidence type="ECO:0008006" key="3">
    <source>
        <dbReference type="Google" id="ProtNLM"/>
    </source>
</evidence>
<reference evidence="1 2" key="1">
    <citation type="submission" date="2019-10" db="EMBL/GenBank/DDBJ databases">
        <title>Draft genome sequence of Marinobacter hydrocarbonoclasticus NCT7M from the microbiome of the marine copepod.</title>
        <authorList>
            <person name="Nuttall R."/>
            <person name="Sharma G."/>
            <person name="Moisander P."/>
        </authorList>
    </citation>
    <scope>NUCLEOTIDE SEQUENCE [LARGE SCALE GENOMIC DNA]</scope>
    <source>
        <strain evidence="1 2">NCT7M</strain>
    </source>
</reference>
<proteinExistence type="predicted"/>
<dbReference type="AlphaFoldDB" id="A0A833JRU3"/>
<sequence>MNIELKPIAESKVRQLGGDVCGVLVRTEDGVMAVSEHGRCTRLDAGVMGPVEPAGMNERELFEQRFPVPAGIYWNDISEQYDALPGAAGFDDVEIYHGQWMGWQAARAQGGQAADVAACPLCEYERGHQIGCENNPVDMALRSSAQPVAEIVHDYNGISVQWLEPAKYGRFQSGQKLYTQPQPAVPEEYRQALQDAYDIIVCDANSPKNYGSLCRIGHVLGQITTPTTPQADGWVRCEDRLPTYRDSDEYGDVWAMSKLYGVKKMSWSSVRADFESHWMPTGLKRPQPPKEGEGDE</sequence>
<dbReference type="Proteomes" id="UP000469950">
    <property type="component" value="Unassembled WGS sequence"/>
</dbReference>
<comment type="caution">
    <text evidence="1">The sequence shown here is derived from an EMBL/GenBank/DDBJ whole genome shotgun (WGS) entry which is preliminary data.</text>
</comment>
<evidence type="ECO:0000313" key="2">
    <source>
        <dbReference type="Proteomes" id="UP000469950"/>
    </source>
</evidence>
<dbReference type="RefSeq" id="WP_153740949.1">
    <property type="nucleotide sequence ID" value="NZ_WBMP01000009.1"/>
</dbReference>
<accession>A0A833JRU3</accession>